<reference evidence="3" key="1">
    <citation type="journal article" date="2020" name="mSystems">
        <title>Genome- and Community-Level Interaction Insights into Carbon Utilization and Element Cycling Functions of Hydrothermarchaeota in Hydrothermal Sediment.</title>
        <authorList>
            <person name="Zhou Z."/>
            <person name="Liu Y."/>
            <person name="Xu W."/>
            <person name="Pan J."/>
            <person name="Luo Z.H."/>
            <person name="Li M."/>
        </authorList>
    </citation>
    <scope>NUCLEOTIDE SEQUENCE [LARGE SCALE GENOMIC DNA]</scope>
    <source>
        <strain evidence="3">HyVt-233</strain>
    </source>
</reference>
<dbReference type="EMBL" id="DRBS01000412">
    <property type="protein sequence ID" value="HDD45391.1"/>
    <property type="molecule type" value="Genomic_DNA"/>
</dbReference>
<dbReference type="GO" id="GO:0051604">
    <property type="term" value="P:protein maturation"/>
    <property type="evidence" value="ECO:0007669"/>
    <property type="project" value="TreeGrafter"/>
</dbReference>
<dbReference type="CDD" id="cd16341">
    <property type="entry name" value="FdhE"/>
    <property type="match status" value="1"/>
</dbReference>
<evidence type="ECO:0000313" key="3">
    <source>
        <dbReference type="EMBL" id="HDD45391.1"/>
    </source>
</evidence>
<sequence length="255" mass="30768">MQKILNRLENLKKKYPIYNNFFDFYGKILITRKNFSKPKIERNLKINEEFPLLENFKIDLEHAQGLFFVLCQNLKDIKEIKSQIEKIENYYLKHPDELKKTFKDFFKKGIDNFLLKFLIFHSLKPSLEECMKIVKDKIKDINWIKGCCPICGHYPYMAILKKDGKKFVKCTFCSYEWQIERIFCPFCGQRDHEKIKYFEVEEEPGYRVYVCDECKRYLKTVIEDTENIFDLELEDITTIHLDIIAEKAGYKRLEL</sequence>
<dbReference type="InterPro" id="IPR006452">
    <property type="entry name" value="Formate_DH_accessory"/>
</dbReference>
<dbReference type="Proteomes" id="UP000886289">
    <property type="component" value="Unassembled WGS sequence"/>
</dbReference>
<dbReference type="InterPro" id="IPR056796">
    <property type="entry name" value="FdhE_C"/>
</dbReference>
<dbReference type="GO" id="GO:0005829">
    <property type="term" value="C:cytosol"/>
    <property type="evidence" value="ECO:0007669"/>
    <property type="project" value="TreeGrafter"/>
</dbReference>
<dbReference type="InterPro" id="IPR024064">
    <property type="entry name" value="FdhE-like_sf"/>
</dbReference>
<evidence type="ECO:0000259" key="2">
    <source>
        <dbReference type="Pfam" id="PF24860"/>
    </source>
</evidence>
<gene>
    <name evidence="3" type="primary">fdhE</name>
    <name evidence="3" type="ORF">ENG63_11125</name>
</gene>
<feature type="domain" description="FdhE C-terminal" evidence="2">
    <location>
        <begin position="184"/>
        <end position="252"/>
    </location>
</feature>
<dbReference type="PANTHER" id="PTHR37689:SF1">
    <property type="entry name" value="PROTEIN FDHE"/>
    <property type="match status" value="1"/>
</dbReference>
<evidence type="ECO:0000256" key="1">
    <source>
        <dbReference type="ARBA" id="ARBA00022490"/>
    </source>
</evidence>
<dbReference type="GO" id="GO:0008199">
    <property type="term" value="F:ferric iron binding"/>
    <property type="evidence" value="ECO:0007669"/>
    <property type="project" value="TreeGrafter"/>
</dbReference>
<dbReference type="Gene3D" id="3.90.1670.10">
    <property type="entry name" value="FdhE-like domain"/>
    <property type="match status" value="1"/>
</dbReference>
<dbReference type="Pfam" id="PF24860">
    <property type="entry name" value="FdhE_C"/>
    <property type="match status" value="1"/>
</dbReference>
<accession>A0A7C0YB39</accession>
<dbReference type="PANTHER" id="PTHR37689">
    <property type="entry name" value="PROTEIN FDHE"/>
    <property type="match status" value="1"/>
</dbReference>
<name>A0A7C0YB39_DESA2</name>
<dbReference type="SUPFAM" id="SSF144020">
    <property type="entry name" value="FdhE-like"/>
    <property type="match status" value="1"/>
</dbReference>
<protein>
    <submittedName>
        <fullName evidence="3">Formate dehydrogenase accessory protein FdhE</fullName>
    </submittedName>
</protein>
<proteinExistence type="predicted"/>
<comment type="caution">
    <text evidence="3">The sequence shown here is derived from an EMBL/GenBank/DDBJ whole genome shotgun (WGS) entry which is preliminary data.</text>
</comment>
<keyword evidence="1" id="KW-0963">Cytoplasm</keyword>
<organism evidence="3">
    <name type="scientific">Desulfofervidus auxilii</name>
    <dbReference type="NCBI Taxonomy" id="1621989"/>
    <lineage>
        <taxon>Bacteria</taxon>
        <taxon>Pseudomonadati</taxon>
        <taxon>Thermodesulfobacteriota</taxon>
        <taxon>Candidatus Desulfofervidia</taxon>
        <taxon>Candidatus Desulfofervidales</taxon>
        <taxon>Candidatus Desulfofervidaceae</taxon>
        <taxon>Candidatus Desulfofervidus</taxon>
    </lineage>
</organism>
<dbReference type="AlphaFoldDB" id="A0A7C0YB39"/>